<accession>A0ABW3HZD6</accession>
<proteinExistence type="predicted"/>
<comment type="caution">
    <text evidence="1">The sequence shown here is derived from an EMBL/GenBank/DDBJ whole genome shotgun (WGS) entry which is preliminary data.</text>
</comment>
<dbReference type="EMBL" id="JBHTJM010000002">
    <property type="protein sequence ID" value="MFD0962906.1"/>
    <property type="molecule type" value="Genomic_DNA"/>
</dbReference>
<dbReference type="RefSeq" id="WP_377713041.1">
    <property type="nucleotide sequence ID" value="NZ_JBHTJM010000002.1"/>
</dbReference>
<evidence type="ECO:0000313" key="2">
    <source>
        <dbReference type="Proteomes" id="UP001596997"/>
    </source>
</evidence>
<evidence type="ECO:0000313" key="1">
    <source>
        <dbReference type="EMBL" id="MFD0962906.1"/>
    </source>
</evidence>
<keyword evidence="2" id="KW-1185">Reference proteome</keyword>
<gene>
    <name evidence="1" type="ORF">ACFQ1O_02690</name>
</gene>
<name>A0ABW3HZD6_9FLAO</name>
<organism evidence="1 2">
    <name type="scientific">Pseudofulvibacter geojedonensis</name>
    <dbReference type="NCBI Taxonomy" id="1123758"/>
    <lineage>
        <taxon>Bacteria</taxon>
        <taxon>Pseudomonadati</taxon>
        <taxon>Bacteroidota</taxon>
        <taxon>Flavobacteriia</taxon>
        <taxon>Flavobacteriales</taxon>
        <taxon>Flavobacteriaceae</taxon>
        <taxon>Pseudofulvibacter</taxon>
    </lineage>
</organism>
<sequence>MKYEIKPYIAVEDINYQTLVSEIMNFSLRELEVIVDIMKRVLDKEIKSSSFSQNIVIVEYNSQKAIIKHFDEYVGEEKTIDLYTMLVEYISMLRGRC</sequence>
<dbReference type="Proteomes" id="UP001596997">
    <property type="component" value="Unassembled WGS sequence"/>
</dbReference>
<reference evidence="2" key="1">
    <citation type="journal article" date="2019" name="Int. J. Syst. Evol. Microbiol.">
        <title>The Global Catalogue of Microorganisms (GCM) 10K type strain sequencing project: providing services to taxonomists for standard genome sequencing and annotation.</title>
        <authorList>
            <consortium name="The Broad Institute Genomics Platform"/>
            <consortium name="The Broad Institute Genome Sequencing Center for Infectious Disease"/>
            <person name="Wu L."/>
            <person name="Ma J."/>
        </authorList>
    </citation>
    <scope>NUCLEOTIDE SEQUENCE [LARGE SCALE GENOMIC DNA]</scope>
    <source>
        <strain evidence="2">CCUG 62114</strain>
    </source>
</reference>
<protein>
    <submittedName>
        <fullName evidence="1">Uncharacterized protein</fullName>
    </submittedName>
</protein>